<protein>
    <recommendedName>
        <fullName evidence="3">Putative Fis-like DNA-binding protein</fullName>
    </recommendedName>
</protein>
<comment type="similarity">
    <text evidence="1">Belongs to the transcriptional regulatory Fis family.</text>
</comment>
<organism evidence="5 6">
    <name type="scientific">Solemya velesiana gill symbiont</name>
    <dbReference type="NCBI Taxonomy" id="1918948"/>
    <lineage>
        <taxon>Bacteria</taxon>
        <taxon>Pseudomonadati</taxon>
        <taxon>Pseudomonadota</taxon>
        <taxon>Gammaproteobacteria</taxon>
        <taxon>sulfur-oxidizing symbionts</taxon>
    </lineage>
</organism>
<evidence type="ECO:0000256" key="1">
    <source>
        <dbReference type="ARBA" id="ARBA00008559"/>
    </source>
</evidence>
<dbReference type="PRINTS" id="PR01591">
    <property type="entry name" value="DNABINDNGFIS"/>
</dbReference>
<evidence type="ECO:0000313" key="6">
    <source>
        <dbReference type="Proteomes" id="UP000190896"/>
    </source>
</evidence>
<accession>A0A1T2KY73</accession>
<dbReference type="RefSeq" id="WP_078485605.1">
    <property type="nucleotide sequence ID" value="NZ_MPRJ01000002.1"/>
</dbReference>
<dbReference type="InterPro" id="IPR002197">
    <property type="entry name" value="HTH_Fis"/>
</dbReference>
<reference evidence="5 6" key="1">
    <citation type="submission" date="2016-11" db="EMBL/GenBank/DDBJ databases">
        <title>Mixed transmission modes and dynamic genome evolution in an obligate animal-bacterial symbiosis.</title>
        <authorList>
            <person name="Russell S.L."/>
            <person name="Corbett-Detig R.B."/>
            <person name="Cavanaugh C.M."/>
        </authorList>
    </citation>
    <scope>NUCLEOTIDE SEQUENCE [LARGE SCALE GENOMIC DNA]</scope>
    <source>
        <strain evidence="5">Se-Cadez</strain>
    </source>
</reference>
<dbReference type="InterPro" id="IPR005412">
    <property type="entry name" value="Fis_DNA-bd"/>
</dbReference>
<dbReference type="GO" id="GO:0006355">
    <property type="term" value="P:regulation of DNA-templated transcription"/>
    <property type="evidence" value="ECO:0007669"/>
    <property type="project" value="InterPro"/>
</dbReference>
<evidence type="ECO:0000256" key="3">
    <source>
        <dbReference type="ARBA" id="ARBA00029540"/>
    </source>
</evidence>
<dbReference type="Proteomes" id="UP000190896">
    <property type="component" value="Unassembled WGS sequence"/>
</dbReference>
<keyword evidence="6" id="KW-1185">Reference proteome</keyword>
<evidence type="ECO:0000256" key="2">
    <source>
        <dbReference type="ARBA" id="ARBA00023125"/>
    </source>
</evidence>
<dbReference type="NCBIfam" id="NF001659">
    <property type="entry name" value="PRK00430.1"/>
    <property type="match status" value="1"/>
</dbReference>
<dbReference type="PIRSF" id="PIRSF002097">
    <property type="entry name" value="DNA-binding_Fis"/>
    <property type="match status" value="1"/>
</dbReference>
<dbReference type="AlphaFoldDB" id="A0A1T2KY73"/>
<dbReference type="Gene3D" id="1.10.10.60">
    <property type="entry name" value="Homeodomain-like"/>
    <property type="match status" value="1"/>
</dbReference>
<comment type="caution">
    <text evidence="5">The sequence shown here is derived from an EMBL/GenBank/DDBJ whole genome shotgun (WGS) entry which is preliminary data.</text>
</comment>
<keyword evidence="2" id="KW-0238">DNA-binding</keyword>
<evidence type="ECO:0000313" key="5">
    <source>
        <dbReference type="EMBL" id="OOZ37808.1"/>
    </source>
</evidence>
<dbReference type="PANTHER" id="PTHR47918">
    <property type="entry name" value="DNA-BINDING PROTEIN FIS"/>
    <property type="match status" value="1"/>
</dbReference>
<feature type="domain" description="DNA binding HTH" evidence="4">
    <location>
        <begin position="56"/>
        <end position="93"/>
    </location>
</feature>
<dbReference type="InterPro" id="IPR050207">
    <property type="entry name" value="Trans_regulatory_Fis"/>
</dbReference>
<dbReference type="Pfam" id="PF02954">
    <property type="entry name" value="HTH_8"/>
    <property type="match status" value="1"/>
</dbReference>
<sequence length="98" mass="11045">MTLEAARIDEEKVIGFTVSKNKSTEPLRECVRDAMTSYFRQLDGHTTSDLYQMVISEVEKPLLETVMHHTEGNQTKAATVLGISRSTLRKKLALYGLD</sequence>
<dbReference type="PANTHER" id="PTHR47918:SF1">
    <property type="entry name" value="DNA-BINDING PROTEIN FIS"/>
    <property type="match status" value="1"/>
</dbReference>
<dbReference type="GO" id="GO:0043565">
    <property type="term" value="F:sequence-specific DNA binding"/>
    <property type="evidence" value="ECO:0007669"/>
    <property type="project" value="InterPro"/>
</dbReference>
<evidence type="ECO:0000259" key="4">
    <source>
        <dbReference type="Pfam" id="PF02954"/>
    </source>
</evidence>
<dbReference type="InterPro" id="IPR009057">
    <property type="entry name" value="Homeodomain-like_sf"/>
</dbReference>
<gene>
    <name evidence="5" type="ORF">BOW51_00655</name>
</gene>
<dbReference type="PRINTS" id="PR01590">
    <property type="entry name" value="HTHFIS"/>
</dbReference>
<dbReference type="SUPFAM" id="SSF46689">
    <property type="entry name" value="Homeodomain-like"/>
    <property type="match status" value="1"/>
</dbReference>
<dbReference type="EMBL" id="MPRJ01000002">
    <property type="protein sequence ID" value="OOZ37808.1"/>
    <property type="molecule type" value="Genomic_DNA"/>
</dbReference>
<dbReference type="OrthoDB" id="9802388at2"/>
<name>A0A1T2KY73_9GAMM</name>
<proteinExistence type="inferred from homology"/>